<evidence type="ECO:0000256" key="5">
    <source>
        <dbReference type="ARBA" id="ARBA00022989"/>
    </source>
</evidence>
<evidence type="ECO:0000256" key="4">
    <source>
        <dbReference type="ARBA" id="ARBA00022692"/>
    </source>
</evidence>
<reference evidence="10 11" key="1">
    <citation type="submission" date="2017-06" db="EMBL/GenBank/DDBJ databases">
        <title>Comparative genomic analysis of Ambrosia Fusariam Clade fungi.</title>
        <authorList>
            <person name="Stajich J.E."/>
            <person name="Carrillo J."/>
            <person name="Kijimoto T."/>
            <person name="Eskalen A."/>
            <person name="O'Donnell K."/>
            <person name="Kasson M."/>
        </authorList>
    </citation>
    <scope>NUCLEOTIDE SEQUENCE [LARGE SCALE GENOMIC DNA]</scope>
    <source>
        <strain evidence="10 11">NRRL62579</strain>
    </source>
</reference>
<keyword evidence="11" id="KW-1185">Reference proteome</keyword>
<accession>A0A428S8C3</accession>
<evidence type="ECO:0000256" key="2">
    <source>
        <dbReference type="ARBA" id="ARBA00010666"/>
    </source>
</evidence>
<dbReference type="GO" id="GO:0016020">
    <property type="term" value="C:membrane"/>
    <property type="evidence" value="ECO:0007669"/>
    <property type="project" value="UniProtKB-SubCell"/>
</dbReference>
<feature type="transmembrane region" description="Helical" evidence="8">
    <location>
        <begin position="675"/>
        <end position="694"/>
    </location>
</feature>
<keyword evidence="4 8" id="KW-0812">Transmembrane</keyword>
<evidence type="ECO:0000256" key="8">
    <source>
        <dbReference type="SAM" id="Phobius"/>
    </source>
</evidence>
<protein>
    <recommendedName>
        <fullName evidence="9">Cas1p 10 TM acyl transferase domain-containing protein</fullName>
    </recommendedName>
</protein>
<dbReference type="GO" id="GO:0005975">
    <property type="term" value="P:carbohydrate metabolic process"/>
    <property type="evidence" value="ECO:0007669"/>
    <property type="project" value="UniProtKB-ARBA"/>
</dbReference>
<dbReference type="Proteomes" id="UP000287144">
    <property type="component" value="Unassembled WGS sequence"/>
</dbReference>
<feature type="transmembrane region" description="Helical" evidence="8">
    <location>
        <begin position="732"/>
        <end position="750"/>
    </location>
</feature>
<evidence type="ECO:0000313" key="11">
    <source>
        <dbReference type="Proteomes" id="UP000287144"/>
    </source>
</evidence>
<comment type="similarity">
    <text evidence="2">Belongs to the PC-esterase family. CASD1 subfamily.</text>
</comment>
<proteinExistence type="inferred from homology"/>
<evidence type="ECO:0000256" key="6">
    <source>
        <dbReference type="ARBA" id="ARBA00023136"/>
    </source>
</evidence>
<feature type="transmembrane region" description="Helical" evidence="8">
    <location>
        <begin position="462"/>
        <end position="481"/>
    </location>
</feature>
<evidence type="ECO:0000256" key="1">
    <source>
        <dbReference type="ARBA" id="ARBA00004141"/>
    </source>
</evidence>
<evidence type="ECO:0000256" key="3">
    <source>
        <dbReference type="ARBA" id="ARBA00022679"/>
    </source>
</evidence>
<feature type="transmembrane region" description="Helical" evidence="8">
    <location>
        <begin position="396"/>
        <end position="420"/>
    </location>
</feature>
<dbReference type="GO" id="GO:0005794">
    <property type="term" value="C:Golgi apparatus"/>
    <property type="evidence" value="ECO:0007669"/>
    <property type="project" value="UniProtKB-ARBA"/>
</dbReference>
<evidence type="ECO:0000313" key="10">
    <source>
        <dbReference type="EMBL" id="RSL86062.1"/>
    </source>
</evidence>
<feature type="transmembrane region" description="Helical" evidence="8">
    <location>
        <begin position="630"/>
        <end position="655"/>
    </location>
</feature>
<dbReference type="PANTHER" id="PTHR13533:SF1">
    <property type="entry name" value="N-ACETYLNEURAMINATE 9-O-ACETYLTRANSFERASE"/>
    <property type="match status" value="1"/>
</dbReference>
<keyword evidence="6 8" id="KW-0472">Membrane</keyword>
<dbReference type="EMBL" id="NKCK01000306">
    <property type="protein sequence ID" value="RSL86062.1"/>
    <property type="molecule type" value="Genomic_DNA"/>
</dbReference>
<dbReference type="AlphaFoldDB" id="A0A428S8C3"/>
<gene>
    <name evidence="10" type="ORF">CEP52_015937</name>
</gene>
<evidence type="ECO:0000259" key="9">
    <source>
        <dbReference type="Pfam" id="PF07779"/>
    </source>
</evidence>
<evidence type="ECO:0000256" key="7">
    <source>
        <dbReference type="ARBA" id="ARBA00023180"/>
    </source>
</evidence>
<feature type="domain" description="Cas1p 10 TM acyl transferase" evidence="9">
    <location>
        <begin position="382"/>
        <end position="842"/>
    </location>
</feature>
<keyword evidence="5 8" id="KW-1133">Transmembrane helix</keyword>
<name>A0A428S8C3_9HYPO</name>
<feature type="transmembrane region" description="Helical" evidence="8">
    <location>
        <begin position="432"/>
        <end position="450"/>
    </location>
</feature>
<keyword evidence="7" id="KW-0325">Glycoprotein</keyword>
<keyword evidence="3" id="KW-0808">Transferase</keyword>
<feature type="transmembrane region" description="Helical" evidence="8">
    <location>
        <begin position="598"/>
        <end position="618"/>
    </location>
</feature>
<feature type="transmembrane region" description="Helical" evidence="8">
    <location>
        <begin position="706"/>
        <end position="726"/>
    </location>
</feature>
<dbReference type="InterPro" id="IPR012419">
    <property type="entry name" value="Cas1_AcylTrans_dom"/>
</dbReference>
<comment type="subcellular location">
    <subcellularLocation>
        <location evidence="1">Membrane</location>
        <topology evidence="1">Multi-pass membrane protein</topology>
    </subcellularLocation>
</comment>
<comment type="caution">
    <text evidence="10">The sequence shown here is derived from an EMBL/GenBank/DDBJ whole genome shotgun (WGS) entry which is preliminary data.</text>
</comment>
<organism evidence="10 11">
    <name type="scientific">Fusarium oligoseptatum</name>
    <dbReference type="NCBI Taxonomy" id="2604345"/>
    <lineage>
        <taxon>Eukaryota</taxon>
        <taxon>Fungi</taxon>
        <taxon>Dikarya</taxon>
        <taxon>Ascomycota</taxon>
        <taxon>Pezizomycotina</taxon>
        <taxon>Sordariomycetes</taxon>
        <taxon>Hypocreomycetidae</taxon>
        <taxon>Hypocreales</taxon>
        <taxon>Nectriaceae</taxon>
        <taxon>Fusarium</taxon>
        <taxon>Fusarium solani species complex</taxon>
    </lineage>
</organism>
<dbReference type="GO" id="GO:0016740">
    <property type="term" value="F:transferase activity"/>
    <property type="evidence" value="ECO:0007669"/>
    <property type="project" value="UniProtKB-KW"/>
</dbReference>
<feature type="transmembrane region" description="Helical" evidence="8">
    <location>
        <begin position="55"/>
        <end position="77"/>
    </location>
</feature>
<dbReference type="Pfam" id="PF07779">
    <property type="entry name" value="Cas1_AcylT"/>
    <property type="match status" value="1"/>
</dbReference>
<dbReference type="PANTHER" id="PTHR13533">
    <property type="entry name" value="N-ACETYLNEURAMINATE 9-O-ACETYLTRANSFERASE"/>
    <property type="match status" value="1"/>
</dbReference>
<sequence length="904" mass="103054">MITPKDRGRSDQVITCPLGRYVALHLHYRQITHVAQTERLFRLATMLSSSPSFALAVRALPIAFSILLLVAVILNGFSPNDDPYRCKALLGDGIRNGSWLHHPDSNGDRKPFTNWQPDGCMLHKYTGDDIRQCMDGRRIVFSGDSTTRQVYWGMARLINHKKAQEAREDIEKHASHELTLDGIQMKMMWNPWFLTGELNPELTRELQLFTKEKHHPPPIKEQDGPALIMLGAGSWYALKYLERQSFSYFQEAFDNITDILHLEDLPTFGTGSMDPHDGVGNELFIAPVAPPFYESLPESRTRPEGIHEGEVEAIDKYLFDAEAQHNLRLLRAFPELSRNQPGAMVDLYDTGFHVIDSVAEIKANILLNLRCNAKLDRLSGYPYDRTCCSDYGSRSFAQIIVLGLTAFYTFACVVFEIIDIVNFTETPRRKWLNMKIGVFPMALLYCYVADRTDLFSKGMKEFVLLEFALLISVCAIIFAATMQKPRSRASRVVAANATPARPVKEDAGILSRAQTEEWKGWMQAVILIYHWTGASRNIPVYMFIRLLVAAYLFQTGYGHTIFFLAKKDFSLRRIATVLLRLNILSCALPYIMDTDYMFYYFAPLVSFWFIVVYATMGIGSKYNDDTYAVILKICGSLALVIVILKLTPIMEWAFIALDTIFRVKWDLHEWEFRVGLDSFIVYVGMLAGLAHQRIKRNSTWFTNYRNAIAPSVAMLLIYAVPCLILCDEKRKYTMIHAYLSFLPILVFVALRNATSHLRNTYSTAAAWLGRCSLETFILQYHIYLAGDTKGVLLFGFFKGDGSLLSDRWRDLVIIVPIFLWMSNLVSEASGAIVKLVMHKPEEAAYDEEDGLKIIEPAWGNYTIVDGHKLDRVNQVLRAGIKVVSDPRLRIASIFALMWLLNWLY</sequence>